<sequence>MPSRSDATAANELAAPATPLPRLLLAMTSSNVGALVALLTPLQLLLTLQVTRIAGDGAAGAFGVITGFGALFALVANPLAGRISDRTAARFGRRRTWMLSGALAGSLVVFAHAFTTEVWQVAVVWCATQTIFNFQLAATSALLADQVPAGRRGTVSGFIGLAAAVGPLIGIAGVSASSQLVVQWGVVAVVAALLGVLAVVLLRDPQHPRAAGQPGLGLVELVKSYWLNPWRHPAFGWAWLVRFLITCGFASGTYNAIFVMERFDIAPESVSGVVLVMSLLNVVVLAITSAVSGLVSDRVRRQKPFVIAGGVIAAAALVLQATAPTLGVVYVAVTLLGLGVGLFLSIDGALCVRVLPSSENAGKDFAIINLANTLPQSIVPFVAPFLLGVGGFPALYLTLAVCGVLGALAVLRLPEIGREGDPRWAPITRPDAAQAPATVS</sequence>
<dbReference type="PANTHER" id="PTHR23528">
    <property type="match status" value="1"/>
</dbReference>
<evidence type="ECO:0000313" key="7">
    <source>
        <dbReference type="EMBL" id="GAA3709140.1"/>
    </source>
</evidence>
<dbReference type="InterPro" id="IPR036259">
    <property type="entry name" value="MFS_trans_sf"/>
</dbReference>
<keyword evidence="2 5" id="KW-0812">Transmembrane</keyword>
<evidence type="ECO:0000256" key="3">
    <source>
        <dbReference type="ARBA" id="ARBA00022989"/>
    </source>
</evidence>
<feature type="transmembrane region" description="Helical" evidence="5">
    <location>
        <begin position="367"/>
        <end position="387"/>
    </location>
</feature>
<keyword evidence="4 5" id="KW-0472">Membrane</keyword>
<dbReference type="SUPFAM" id="SSF103473">
    <property type="entry name" value="MFS general substrate transporter"/>
    <property type="match status" value="1"/>
</dbReference>
<dbReference type="EMBL" id="BAAAZP010000203">
    <property type="protein sequence ID" value="GAA3709140.1"/>
    <property type="molecule type" value="Genomic_DNA"/>
</dbReference>
<dbReference type="InterPro" id="IPR020846">
    <property type="entry name" value="MFS_dom"/>
</dbReference>
<accession>A0ABP7DTX7</accession>
<feature type="transmembrane region" description="Helical" evidence="5">
    <location>
        <begin position="121"/>
        <end position="143"/>
    </location>
</feature>
<evidence type="ECO:0000256" key="4">
    <source>
        <dbReference type="ARBA" id="ARBA00023136"/>
    </source>
</evidence>
<feature type="transmembrane region" description="Helical" evidence="5">
    <location>
        <begin position="305"/>
        <end position="323"/>
    </location>
</feature>
<feature type="transmembrane region" description="Helical" evidence="5">
    <location>
        <begin position="329"/>
        <end position="355"/>
    </location>
</feature>
<reference evidence="8" key="1">
    <citation type="journal article" date="2019" name="Int. J. Syst. Evol. Microbiol.">
        <title>The Global Catalogue of Microorganisms (GCM) 10K type strain sequencing project: providing services to taxonomists for standard genome sequencing and annotation.</title>
        <authorList>
            <consortium name="The Broad Institute Genomics Platform"/>
            <consortium name="The Broad Institute Genome Sequencing Center for Infectious Disease"/>
            <person name="Wu L."/>
            <person name="Ma J."/>
        </authorList>
    </citation>
    <scope>NUCLEOTIDE SEQUENCE [LARGE SCALE GENOMIC DNA]</scope>
    <source>
        <strain evidence="8">JCM 16904</strain>
    </source>
</reference>
<proteinExistence type="predicted"/>
<feature type="transmembrane region" description="Helical" evidence="5">
    <location>
        <begin position="393"/>
        <end position="413"/>
    </location>
</feature>
<feature type="transmembrane region" description="Helical" evidence="5">
    <location>
        <begin position="272"/>
        <end position="293"/>
    </location>
</feature>
<feature type="domain" description="Major facilitator superfamily (MFS) profile" evidence="6">
    <location>
        <begin position="14"/>
        <end position="418"/>
    </location>
</feature>
<comment type="subcellular location">
    <subcellularLocation>
        <location evidence="1">Cell membrane</location>
        <topology evidence="1">Multi-pass membrane protein</topology>
    </subcellularLocation>
</comment>
<evidence type="ECO:0000256" key="5">
    <source>
        <dbReference type="SAM" id="Phobius"/>
    </source>
</evidence>
<organism evidence="7 8">
    <name type="scientific">Nonomuraea antimicrobica</name>
    <dbReference type="NCBI Taxonomy" id="561173"/>
    <lineage>
        <taxon>Bacteria</taxon>
        <taxon>Bacillati</taxon>
        <taxon>Actinomycetota</taxon>
        <taxon>Actinomycetes</taxon>
        <taxon>Streptosporangiales</taxon>
        <taxon>Streptosporangiaceae</taxon>
        <taxon>Nonomuraea</taxon>
    </lineage>
</organism>
<feature type="transmembrane region" description="Helical" evidence="5">
    <location>
        <begin position="181"/>
        <end position="202"/>
    </location>
</feature>
<feature type="transmembrane region" description="Helical" evidence="5">
    <location>
        <begin position="155"/>
        <end position="175"/>
    </location>
</feature>
<dbReference type="PANTHER" id="PTHR23528:SF1">
    <property type="entry name" value="MAJOR FACILITATOR SUPERFAMILY (MFS) PROFILE DOMAIN-CONTAINING PROTEIN"/>
    <property type="match status" value="1"/>
</dbReference>
<evidence type="ECO:0000259" key="6">
    <source>
        <dbReference type="PROSITE" id="PS50850"/>
    </source>
</evidence>
<keyword evidence="8" id="KW-1185">Reference proteome</keyword>
<dbReference type="CDD" id="cd06174">
    <property type="entry name" value="MFS"/>
    <property type="match status" value="1"/>
</dbReference>
<evidence type="ECO:0000313" key="8">
    <source>
        <dbReference type="Proteomes" id="UP001500902"/>
    </source>
</evidence>
<dbReference type="InterPro" id="IPR011701">
    <property type="entry name" value="MFS"/>
</dbReference>
<dbReference type="Gene3D" id="1.20.1250.20">
    <property type="entry name" value="MFS general substrate transporter like domains"/>
    <property type="match status" value="2"/>
</dbReference>
<dbReference type="PROSITE" id="PS50850">
    <property type="entry name" value="MFS"/>
    <property type="match status" value="1"/>
</dbReference>
<keyword evidence="3 5" id="KW-1133">Transmembrane helix</keyword>
<feature type="transmembrane region" description="Helical" evidence="5">
    <location>
        <begin position="97"/>
        <end position="115"/>
    </location>
</feature>
<evidence type="ECO:0000256" key="1">
    <source>
        <dbReference type="ARBA" id="ARBA00004651"/>
    </source>
</evidence>
<protein>
    <submittedName>
        <fullName evidence="7">MFS transporter</fullName>
    </submittedName>
</protein>
<gene>
    <name evidence="7" type="ORF">GCM10022224_088330</name>
</gene>
<dbReference type="RefSeq" id="WP_344893111.1">
    <property type="nucleotide sequence ID" value="NZ_BAAAZP010000203.1"/>
</dbReference>
<feature type="transmembrane region" description="Helical" evidence="5">
    <location>
        <begin position="58"/>
        <end position="76"/>
    </location>
</feature>
<name>A0ABP7DTX7_9ACTN</name>
<feature type="transmembrane region" description="Helical" evidence="5">
    <location>
        <begin position="23"/>
        <end position="46"/>
    </location>
</feature>
<dbReference type="Pfam" id="PF07690">
    <property type="entry name" value="MFS_1"/>
    <property type="match status" value="1"/>
</dbReference>
<feature type="transmembrane region" description="Helical" evidence="5">
    <location>
        <begin position="239"/>
        <end position="260"/>
    </location>
</feature>
<evidence type="ECO:0000256" key="2">
    <source>
        <dbReference type="ARBA" id="ARBA00022692"/>
    </source>
</evidence>
<comment type="caution">
    <text evidence="7">The sequence shown here is derived from an EMBL/GenBank/DDBJ whole genome shotgun (WGS) entry which is preliminary data.</text>
</comment>
<dbReference type="Proteomes" id="UP001500902">
    <property type="component" value="Unassembled WGS sequence"/>
</dbReference>